<accession>A0A8T2P2D4</accession>
<gene>
    <name evidence="1" type="ORF">JZ751_009052</name>
</gene>
<keyword evidence="2" id="KW-1185">Reference proteome</keyword>
<evidence type="ECO:0000313" key="2">
    <source>
        <dbReference type="Proteomes" id="UP000824540"/>
    </source>
</evidence>
<feature type="non-terminal residue" evidence="1">
    <location>
        <position position="1"/>
    </location>
</feature>
<sequence>LPLSHSDQLGAALASLVAVPEELLWASTRAGGGRVPLVVLNGRQSSQGVTSVTVIWVRVPPTGAPPPHSHPMAQDLAGVLESVNMNGKINYILEKKHGSLHGPARLHQGTGSICPTLHGDRRISQNETGVFEALASHRHLIYLALKTQPGLTLQLLFKPSGLKIR</sequence>
<name>A0A8T2P2D4_9TELE</name>
<dbReference type="EMBL" id="JAFBMS010000017">
    <property type="protein sequence ID" value="KAG9345896.1"/>
    <property type="molecule type" value="Genomic_DNA"/>
</dbReference>
<reference evidence="1" key="1">
    <citation type="thesis" date="2021" institute="BYU ScholarsArchive" country="Provo, UT, USA">
        <title>Applications of and Algorithms for Genome Assembly and Genomic Analyses with an Emphasis on Marine Teleosts.</title>
        <authorList>
            <person name="Pickett B.D."/>
        </authorList>
    </citation>
    <scope>NUCLEOTIDE SEQUENCE</scope>
    <source>
        <strain evidence="1">HI-2016</strain>
    </source>
</reference>
<protein>
    <submittedName>
        <fullName evidence="1">Uncharacterized protein</fullName>
    </submittedName>
</protein>
<comment type="caution">
    <text evidence="1">The sequence shown here is derived from an EMBL/GenBank/DDBJ whole genome shotgun (WGS) entry which is preliminary data.</text>
</comment>
<evidence type="ECO:0000313" key="1">
    <source>
        <dbReference type="EMBL" id="KAG9345896.1"/>
    </source>
</evidence>
<dbReference type="Proteomes" id="UP000824540">
    <property type="component" value="Unassembled WGS sequence"/>
</dbReference>
<dbReference type="AlphaFoldDB" id="A0A8T2P2D4"/>
<proteinExistence type="predicted"/>
<organism evidence="1 2">
    <name type="scientific">Albula glossodonta</name>
    <name type="common">roundjaw bonefish</name>
    <dbReference type="NCBI Taxonomy" id="121402"/>
    <lineage>
        <taxon>Eukaryota</taxon>
        <taxon>Metazoa</taxon>
        <taxon>Chordata</taxon>
        <taxon>Craniata</taxon>
        <taxon>Vertebrata</taxon>
        <taxon>Euteleostomi</taxon>
        <taxon>Actinopterygii</taxon>
        <taxon>Neopterygii</taxon>
        <taxon>Teleostei</taxon>
        <taxon>Albuliformes</taxon>
        <taxon>Albulidae</taxon>
        <taxon>Albula</taxon>
    </lineage>
</organism>